<evidence type="ECO:0000256" key="6">
    <source>
        <dbReference type="ARBA" id="ARBA00022741"/>
    </source>
</evidence>
<comment type="similarity">
    <text evidence="2">Belongs to the ABC transporter superfamily.</text>
</comment>
<dbReference type="SUPFAM" id="SSF52540">
    <property type="entry name" value="P-loop containing nucleoside triphosphate hydrolases"/>
    <property type="match status" value="1"/>
</dbReference>
<dbReference type="InterPro" id="IPR003593">
    <property type="entry name" value="AAA+_ATPase"/>
</dbReference>
<dbReference type="Pfam" id="PF00005">
    <property type="entry name" value="ABC_tran"/>
    <property type="match status" value="1"/>
</dbReference>
<keyword evidence="5" id="KW-0997">Cell inner membrane</keyword>
<dbReference type="Proteomes" id="UP001519328">
    <property type="component" value="Unassembled WGS sequence"/>
</dbReference>
<evidence type="ECO:0000256" key="9">
    <source>
        <dbReference type="ARBA" id="ARBA00023136"/>
    </source>
</evidence>
<evidence type="ECO:0000259" key="10">
    <source>
        <dbReference type="PROSITE" id="PS50893"/>
    </source>
</evidence>
<keyword evidence="9" id="KW-0472">Membrane</keyword>
<keyword evidence="4" id="KW-1003">Cell membrane</keyword>
<name>A0ABS4HCF9_9BACI</name>
<evidence type="ECO:0000256" key="2">
    <source>
        <dbReference type="ARBA" id="ARBA00005417"/>
    </source>
</evidence>
<dbReference type="InterPro" id="IPR003439">
    <property type="entry name" value="ABC_transporter-like_ATP-bd"/>
</dbReference>
<dbReference type="PROSITE" id="PS00211">
    <property type="entry name" value="ABC_TRANSPORTER_1"/>
    <property type="match status" value="1"/>
</dbReference>
<keyword evidence="12" id="KW-1185">Reference proteome</keyword>
<dbReference type="InterPro" id="IPR013563">
    <property type="entry name" value="Oligopep_ABC_C"/>
</dbReference>
<sequence length="323" mass="35513">MLLQIEDLAVSFLSMYGKTDVLEDVSIDIDSGEVIGIVGESGSGKSVTALSILGLLDNNAQINKGHINYKGNDLLTLPPNKLQLLRGKEIGIVFQEPMSALNPTMKIGKQISNVIRKHRNVDKQTGKQLAIKALEDVQINNPQEVFHKYSFQLSGGMCQRVVIALAMSSPPELLIADEPTTALDVTVQAEILKLMKKLSDNHQTSIMLITHDLGVVANTCDRIYVMYGGKVVENGTTSEVLYHPQHPYTKGLIDSIPEGKSKNHPLKVLQGDSFNPGKRPQGCVFYDRCNIRSSKCLEEPPTIEVNAKHNVACWEAESIAIRE</sequence>
<dbReference type="SMART" id="SM00382">
    <property type="entry name" value="AAA"/>
    <property type="match status" value="1"/>
</dbReference>
<comment type="subcellular location">
    <subcellularLocation>
        <location evidence="1">Cell membrane</location>
        <topology evidence="1">Peripheral membrane protein</topology>
    </subcellularLocation>
</comment>
<dbReference type="PANTHER" id="PTHR43297">
    <property type="entry name" value="OLIGOPEPTIDE TRANSPORT ATP-BINDING PROTEIN APPD"/>
    <property type="match status" value="1"/>
</dbReference>
<evidence type="ECO:0000256" key="4">
    <source>
        <dbReference type="ARBA" id="ARBA00022475"/>
    </source>
</evidence>
<dbReference type="PANTHER" id="PTHR43297:SF14">
    <property type="entry name" value="ATPASE AAA-TYPE CORE DOMAIN-CONTAINING PROTEIN"/>
    <property type="match status" value="1"/>
</dbReference>
<dbReference type="InterPro" id="IPR017871">
    <property type="entry name" value="ABC_transporter-like_CS"/>
</dbReference>
<dbReference type="InterPro" id="IPR050388">
    <property type="entry name" value="ABC_Ni/Peptide_Import"/>
</dbReference>
<accession>A0ABS4HCF9</accession>
<dbReference type="GO" id="GO:0005524">
    <property type="term" value="F:ATP binding"/>
    <property type="evidence" value="ECO:0007669"/>
    <property type="project" value="UniProtKB-KW"/>
</dbReference>
<dbReference type="Gene3D" id="3.40.50.300">
    <property type="entry name" value="P-loop containing nucleotide triphosphate hydrolases"/>
    <property type="match status" value="1"/>
</dbReference>
<evidence type="ECO:0000256" key="8">
    <source>
        <dbReference type="ARBA" id="ARBA00022967"/>
    </source>
</evidence>
<evidence type="ECO:0000256" key="3">
    <source>
        <dbReference type="ARBA" id="ARBA00022448"/>
    </source>
</evidence>
<dbReference type="EMBL" id="JAGGKK010000005">
    <property type="protein sequence ID" value="MBP1948329.1"/>
    <property type="molecule type" value="Genomic_DNA"/>
</dbReference>
<dbReference type="NCBIfam" id="TIGR01727">
    <property type="entry name" value="oligo_HPY"/>
    <property type="match status" value="1"/>
</dbReference>
<dbReference type="CDD" id="cd03257">
    <property type="entry name" value="ABC_NikE_OppD_transporters"/>
    <property type="match status" value="1"/>
</dbReference>
<evidence type="ECO:0000313" key="12">
    <source>
        <dbReference type="Proteomes" id="UP001519328"/>
    </source>
</evidence>
<evidence type="ECO:0000256" key="1">
    <source>
        <dbReference type="ARBA" id="ARBA00004202"/>
    </source>
</evidence>
<keyword evidence="3" id="KW-0813">Transport</keyword>
<evidence type="ECO:0000256" key="5">
    <source>
        <dbReference type="ARBA" id="ARBA00022519"/>
    </source>
</evidence>
<gene>
    <name evidence="11" type="ORF">J2Z82_001265</name>
</gene>
<proteinExistence type="inferred from homology"/>
<dbReference type="PROSITE" id="PS50893">
    <property type="entry name" value="ABC_TRANSPORTER_2"/>
    <property type="match status" value="1"/>
</dbReference>
<keyword evidence="6" id="KW-0547">Nucleotide-binding</keyword>
<dbReference type="InterPro" id="IPR027417">
    <property type="entry name" value="P-loop_NTPase"/>
</dbReference>
<organism evidence="11 12">
    <name type="scientific">Virgibacillus litoralis</name>
    <dbReference type="NCBI Taxonomy" id="578221"/>
    <lineage>
        <taxon>Bacteria</taxon>
        <taxon>Bacillati</taxon>
        <taxon>Bacillota</taxon>
        <taxon>Bacilli</taxon>
        <taxon>Bacillales</taxon>
        <taxon>Bacillaceae</taxon>
        <taxon>Virgibacillus</taxon>
    </lineage>
</organism>
<feature type="domain" description="ABC transporter" evidence="10">
    <location>
        <begin position="3"/>
        <end position="253"/>
    </location>
</feature>
<comment type="caution">
    <text evidence="11">The sequence shown here is derived from an EMBL/GenBank/DDBJ whole genome shotgun (WGS) entry which is preliminary data.</text>
</comment>
<keyword evidence="8" id="KW-1278">Translocase</keyword>
<dbReference type="Pfam" id="PF08352">
    <property type="entry name" value="oligo_HPY"/>
    <property type="match status" value="1"/>
</dbReference>
<dbReference type="RefSeq" id="WP_209479909.1">
    <property type="nucleotide sequence ID" value="NZ_JAGGKK010000005.1"/>
</dbReference>
<reference evidence="11 12" key="1">
    <citation type="submission" date="2021-03" db="EMBL/GenBank/DDBJ databases">
        <title>Genomic Encyclopedia of Type Strains, Phase IV (KMG-IV): sequencing the most valuable type-strain genomes for metagenomic binning, comparative biology and taxonomic classification.</title>
        <authorList>
            <person name="Goeker M."/>
        </authorList>
    </citation>
    <scope>NUCLEOTIDE SEQUENCE [LARGE SCALE GENOMIC DNA]</scope>
    <source>
        <strain evidence="11 12">DSM 21085</strain>
    </source>
</reference>
<evidence type="ECO:0000313" key="11">
    <source>
        <dbReference type="EMBL" id="MBP1948329.1"/>
    </source>
</evidence>
<evidence type="ECO:0000256" key="7">
    <source>
        <dbReference type="ARBA" id="ARBA00022840"/>
    </source>
</evidence>
<keyword evidence="7 11" id="KW-0067">ATP-binding</keyword>
<protein>
    <submittedName>
        <fullName evidence="11">Peptide/nickel transport system ATP-binding protein</fullName>
    </submittedName>
</protein>